<comment type="caution">
    <text evidence="7">The sequence shown here is derived from an EMBL/GenBank/DDBJ whole genome shotgun (WGS) entry which is preliminary data.</text>
</comment>
<feature type="domain" description="Cadherin" evidence="6">
    <location>
        <begin position="5"/>
        <end position="39"/>
    </location>
</feature>
<evidence type="ECO:0000256" key="2">
    <source>
        <dbReference type="ARBA" id="ARBA00022737"/>
    </source>
</evidence>
<feature type="non-terminal residue" evidence="7">
    <location>
        <position position="1"/>
    </location>
</feature>
<proteinExistence type="predicted"/>
<evidence type="ECO:0000256" key="1">
    <source>
        <dbReference type="ARBA" id="ARBA00004370"/>
    </source>
</evidence>
<dbReference type="SUPFAM" id="SSF49313">
    <property type="entry name" value="Cadherin-like"/>
    <property type="match status" value="1"/>
</dbReference>
<evidence type="ECO:0000256" key="5">
    <source>
        <dbReference type="PROSITE-ProRule" id="PRU00043"/>
    </source>
</evidence>
<protein>
    <recommendedName>
        <fullName evidence="6">Cadherin domain-containing protein</fullName>
    </recommendedName>
</protein>
<dbReference type="Proteomes" id="UP000663823">
    <property type="component" value="Unassembled WGS sequence"/>
</dbReference>
<dbReference type="PROSITE" id="PS50268">
    <property type="entry name" value="CADHERIN_2"/>
    <property type="match status" value="1"/>
</dbReference>
<evidence type="ECO:0000313" key="7">
    <source>
        <dbReference type="EMBL" id="CAF4219205.1"/>
    </source>
</evidence>
<reference evidence="7" key="1">
    <citation type="submission" date="2021-02" db="EMBL/GenBank/DDBJ databases">
        <authorList>
            <person name="Nowell W R."/>
        </authorList>
    </citation>
    <scope>NUCLEOTIDE SEQUENCE</scope>
</reference>
<keyword evidence="2" id="KW-0677">Repeat</keyword>
<keyword evidence="3 5" id="KW-0106">Calcium</keyword>
<sequence length="44" mass="4974">AARVWYLFVLATDNGTPQRQSFCSLRINLLDLNDNPPGNINQIN</sequence>
<keyword evidence="4" id="KW-0472">Membrane</keyword>
<dbReference type="InterPro" id="IPR020894">
    <property type="entry name" value="Cadherin_CS"/>
</dbReference>
<dbReference type="Gene3D" id="2.60.40.60">
    <property type="entry name" value="Cadherins"/>
    <property type="match status" value="1"/>
</dbReference>
<dbReference type="EMBL" id="CAJOAX010024734">
    <property type="protein sequence ID" value="CAF4219205.1"/>
    <property type="molecule type" value="Genomic_DNA"/>
</dbReference>
<dbReference type="GO" id="GO:0005509">
    <property type="term" value="F:calcium ion binding"/>
    <property type="evidence" value="ECO:0007669"/>
    <property type="project" value="UniProtKB-UniRule"/>
</dbReference>
<evidence type="ECO:0000256" key="4">
    <source>
        <dbReference type="ARBA" id="ARBA00023136"/>
    </source>
</evidence>
<dbReference type="InterPro" id="IPR002126">
    <property type="entry name" value="Cadherin-like_dom"/>
</dbReference>
<evidence type="ECO:0000259" key="6">
    <source>
        <dbReference type="PROSITE" id="PS50268"/>
    </source>
</evidence>
<gene>
    <name evidence="7" type="ORF">OTI717_LOCUS39304</name>
</gene>
<dbReference type="GO" id="GO:0005886">
    <property type="term" value="C:plasma membrane"/>
    <property type="evidence" value="ECO:0007669"/>
    <property type="project" value="InterPro"/>
</dbReference>
<dbReference type="InterPro" id="IPR015919">
    <property type="entry name" value="Cadherin-like_sf"/>
</dbReference>
<accession>A0A820CPH5</accession>
<dbReference type="PROSITE" id="PS00232">
    <property type="entry name" value="CADHERIN_1"/>
    <property type="match status" value="1"/>
</dbReference>
<comment type="subcellular location">
    <subcellularLocation>
        <location evidence="1">Membrane</location>
    </subcellularLocation>
</comment>
<evidence type="ECO:0000313" key="8">
    <source>
        <dbReference type="Proteomes" id="UP000663823"/>
    </source>
</evidence>
<dbReference type="AlphaFoldDB" id="A0A820CPH5"/>
<dbReference type="GO" id="GO:0007156">
    <property type="term" value="P:homophilic cell adhesion via plasma membrane adhesion molecules"/>
    <property type="evidence" value="ECO:0007669"/>
    <property type="project" value="InterPro"/>
</dbReference>
<dbReference type="CDD" id="cd11304">
    <property type="entry name" value="Cadherin_repeat"/>
    <property type="match status" value="1"/>
</dbReference>
<organism evidence="7 8">
    <name type="scientific">Rotaria sordida</name>
    <dbReference type="NCBI Taxonomy" id="392033"/>
    <lineage>
        <taxon>Eukaryota</taxon>
        <taxon>Metazoa</taxon>
        <taxon>Spiralia</taxon>
        <taxon>Gnathifera</taxon>
        <taxon>Rotifera</taxon>
        <taxon>Eurotatoria</taxon>
        <taxon>Bdelloidea</taxon>
        <taxon>Philodinida</taxon>
        <taxon>Philodinidae</taxon>
        <taxon>Rotaria</taxon>
    </lineage>
</organism>
<name>A0A820CPH5_9BILA</name>
<evidence type="ECO:0000256" key="3">
    <source>
        <dbReference type="ARBA" id="ARBA00022837"/>
    </source>
</evidence>